<gene>
    <name evidence="3" type="ORF">KP509_35G041800</name>
</gene>
<accession>A0A8T2QG81</accession>
<dbReference type="OMA" id="VEDWIYL"/>
<dbReference type="InterPro" id="IPR056924">
    <property type="entry name" value="SH3_Tf2-1"/>
</dbReference>
<reference evidence="3" key="1">
    <citation type="submission" date="2021-08" db="EMBL/GenBank/DDBJ databases">
        <title>WGS assembly of Ceratopteris richardii.</title>
        <authorList>
            <person name="Marchant D.B."/>
            <person name="Chen G."/>
            <person name="Jenkins J."/>
            <person name="Shu S."/>
            <person name="Leebens-Mack J."/>
            <person name="Grimwood J."/>
            <person name="Schmutz J."/>
            <person name="Soltis P."/>
            <person name="Soltis D."/>
            <person name="Chen Z.-H."/>
        </authorList>
    </citation>
    <scope>NUCLEOTIDE SEQUENCE</scope>
    <source>
        <strain evidence="3">Whitten #5841</strain>
        <tissue evidence="3">Leaf</tissue>
    </source>
</reference>
<dbReference type="AlphaFoldDB" id="A0A8T2QG81"/>
<proteinExistence type="predicted"/>
<dbReference type="PANTHER" id="PTHR46148">
    <property type="entry name" value="CHROMO DOMAIN-CONTAINING PROTEIN"/>
    <property type="match status" value="1"/>
</dbReference>
<dbReference type="OrthoDB" id="3268967at2759"/>
<keyword evidence="1" id="KW-0175">Coiled coil</keyword>
<comment type="caution">
    <text evidence="3">The sequence shown here is derived from an EMBL/GenBank/DDBJ whole genome shotgun (WGS) entry which is preliminary data.</text>
</comment>
<keyword evidence="4" id="KW-1185">Reference proteome</keyword>
<name>A0A8T2QG81_CERRI</name>
<evidence type="ECO:0000256" key="1">
    <source>
        <dbReference type="SAM" id="Coils"/>
    </source>
</evidence>
<sequence length="140" mass="16442">MDSTLTTDLNYVAFLDQWKTKLEEAKSNLERSKQRMAKYANRKQSPEATFNVGDLVLLSSRSLTLPRNFAPKFNHCCYGPYKVAKQINQVTYQLELPDNVQFQNVFHVNLLKRFKHDTKYGRQVLILKMARTNSNQRSFY</sequence>
<protein>
    <recommendedName>
        <fullName evidence="2">Tf2-1-like SH3-like domain-containing protein</fullName>
    </recommendedName>
</protein>
<evidence type="ECO:0000259" key="2">
    <source>
        <dbReference type="Pfam" id="PF24626"/>
    </source>
</evidence>
<feature type="coiled-coil region" evidence="1">
    <location>
        <begin position="15"/>
        <end position="42"/>
    </location>
</feature>
<dbReference type="PANTHER" id="PTHR46148:SF52">
    <property type="entry name" value="OS04G0603800 PROTEIN"/>
    <property type="match status" value="1"/>
</dbReference>
<organism evidence="3 4">
    <name type="scientific">Ceratopteris richardii</name>
    <name type="common">Triangle waterfern</name>
    <dbReference type="NCBI Taxonomy" id="49495"/>
    <lineage>
        <taxon>Eukaryota</taxon>
        <taxon>Viridiplantae</taxon>
        <taxon>Streptophyta</taxon>
        <taxon>Embryophyta</taxon>
        <taxon>Tracheophyta</taxon>
        <taxon>Polypodiopsida</taxon>
        <taxon>Polypodiidae</taxon>
        <taxon>Polypodiales</taxon>
        <taxon>Pteridineae</taxon>
        <taxon>Pteridaceae</taxon>
        <taxon>Parkerioideae</taxon>
        <taxon>Ceratopteris</taxon>
    </lineage>
</organism>
<feature type="domain" description="Tf2-1-like SH3-like" evidence="2">
    <location>
        <begin position="53"/>
        <end position="114"/>
    </location>
</feature>
<dbReference type="Pfam" id="PF24626">
    <property type="entry name" value="SH3_Tf2-1"/>
    <property type="match status" value="1"/>
</dbReference>
<dbReference type="EMBL" id="CM035440">
    <property type="protein sequence ID" value="KAH7282648.1"/>
    <property type="molecule type" value="Genomic_DNA"/>
</dbReference>
<dbReference type="Proteomes" id="UP000825935">
    <property type="component" value="Chromosome 35"/>
</dbReference>
<evidence type="ECO:0000313" key="4">
    <source>
        <dbReference type="Proteomes" id="UP000825935"/>
    </source>
</evidence>
<evidence type="ECO:0000313" key="3">
    <source>
        <dbReference type="EMBL" id="KAH7282648.1"/>
    </source>
</evidence>